<dbReference type="OrthoDB" id="5516538at2"/>
<evidence type="ECO:0000313" key="2">
    <source>
        <dbReference type="Proteomes" id="UP000005801"/>
    </source>
</evidence>
<dbReference type="RefSeq" id="WP_006970804.1">
    <property type="nucleotide sequence ID" value="NZ_ABCS01000014.1"/>
</dbReference>
<reference evidence="1 2" key="1">
    <citation type="submission" date="2007-06" db="EMBL/GenBank/DDBJ databases">
        <authorList>
            <person name="Shimkets L."/>
            <person name="Ferriera S."/>
            <person name="Johnson J."/>
            <person name="Kravitz S."/>
            <person name="Beeson K."/>
            <person name="Sutton G."/>
            <person name="Rogers Y.-H."/>
            <person name="Friedman R."/>
            <person name="Frazier M."/>
            <person name="Venter J.C."/>
        </authorList>
    </citation>
    <scope>NUCLEOTIDE SEQUENCE [LARGE SCALE GENOMIC DNA]</scope>
    <source>
        <strain evidence="1 2">SIR-1</strain>
    </source>
</reference>
<comment type="caution">
    <text evidence="1">The sequence shown here is derived from an EMBL/GenBank/DDBJ whole genome shotgun (WGS) entry which is preliminary data.</text>
</comment>
<accession>A6G255</accession>
<dbReference type="EMBL" id="ABCS01000014">
    <property type="protein sequence ID" value="EDM80024.1"/>
    <property type="molecule type" value="Genomic_DNA"/>
</dbReference>
<gene>
    <name evidence="1" type="ORF">PPSIR1_20394</name>
</gene>
<dbReference type="STRING" id="391625.PPSIR1_20394"/>
<dbReference type="Proteomes" id="UP000005801">
    <property type="component" value="Unassembled WGS sequence"/>
</dbReference>
<name>A6G255_9BACT</name>
<dbReference type="AlphaFoldDB" id="A6G255"/>
<keyword evidence="2" id="KW-1185">Reference proteome</keyword>
<organism evidence="1 2">
    <name type="scientific">Plesiocystis pacifica SIR-1</name>
    <dbReference type="NCBI Taxonomy" id="391625"/>
    <lineage>
        <taxon>Bacteria</taxon>
        <taxon>Pseudomonadati</taxon>
        <taxon>Myxococcota</taxon>
        <taxon>Polyangia</taxon>
        <taxon>Nannocystales</taxon>
        <taxon>Nannocystaceae</taxon>
        <taxon>Plesiocystis</taxon>
    </lineage>
</organism>
<protein>
    <submittedName>
        <fullName evidence="1">Uncharacterized protein</fullName>
    </submittedName>
</protein>
<proteinExistence type="predicted"/>
<evidence type="ECO:0000313" key="1">
    <source>
        <dbReference type="EMBL" id="EDM80024.1"/>
    </source>
</evidence>
<sequence length="188" mass="21364">MLTVSAEITPLPVETERLVGAWYILASNASFWRDRNHARLDLLPHASGRDGQPRLRHELRFRKSALFGPTRRVLLGTAELETPGRFHSRSEGALRLPRWRWSVAVVDERDDRWLVTWSSPSTLNPIGGLTIQSRDPVLTKSVLADIKARVAAHPELVLTDSDGMRRCDRLVAIEQDWVPPKPYDLHIP</sequence>